<dbReference type="PIRSF" id="PIRSF000390">
    <property type="entry name" value="PLP_StrS"/>
    <property type="match status" value="1"/>
</dbReference>
<dbReference type="InterPro" id="IPR000653">
    <property type="entry name" value="DegT/StrS_aminotransferase"/>
</dbReference>
<dbReference type="EC" id="2.6.1.-" evidence="4"/>
<sequence>MIPYLDLHKINDPYQEPFLNRLEGFFKKSRYILGEELSSFEKKFAAYCGVNHCLGVGNGLEALTLIFNAYKILGKLKDGDEVLVPANTYIASILSIINAGLKPVLVETNFSNYNLTFDAVQGAMTQSVKAILMVHLYGQVTDAERIVNFAKEYGLLLIEDAAQAHGAVFGNKKAGAIGNAAGFSFYPGKNLGCLGDGGAVTTDDHDLANCISALRNYGSEMKYHNIYKGINSRLDDIQAIFLSLKLPDLDFDNEKRRGIAKKYLKEIINPKVMLPAYDGTENHVFHLFVVRTEDREAFQLFLLERGIQTLVHYPIAPHKQQAFSEYASLELPVTELIHEQVVSLPLYPMMTNEQIEKVIAVVNEY</sequence>
<protein>
    <submittedName>
        <fullName evidence="4">DegT/DnrJ/EryC1/StrS family aminotransferase</fullName>
        <ecNumber evidence="4">2.6.1.-</ecNumber>
    </submittedName>
</protein>
<dbReference type="SUPFAM" id="SSF53383">
    <property type="entry name" value="PLP-dependent transferases"/>
    <property type="match status" value="1"/>
</dbReference>
<gene>
    <name evidence="4" type="ORF">QW060_04615</name>
</gene>
<dbReference type="InterPro" id="IPR015421">
    <property type="entry name" value="PyrdxlP-dep_Trfase_major"/>
</dbReference>
<dbReference type="InterPro" id="IPR015424">
    <property type="entry name" value="PyrdxlP-dep_Trfase"/>
</dbReference>
<evidence type="ECO:0000256" key="1">
    <source>
        <dbReference type="ARBA" id="ARBA00022898"/>
    </source>
</evidence>
<dbReference type="Gene3D" id="3.90.1150.10">
    <property type="entry name" value="Aspartate Aminotransferase, domain 1"/>
    <property type="match status" value="1"/>
</dbReference>
<evidence type="ECO:0000256" key="3">
    <source>
        <dbReference type="RuleBase" id="RU004508"/>
    </source>
</evidence>
<evidence type="ECO:0000256" key="2">
    <source>
        <dbReference type="ARBA" id="ARBA00037999"/>
    </source>
</evidence>
<keyword evidence="4" id="KW-0032">Aminotransferase</keyword>
<evidence type="ECO:0000313" key="5">
    <source>
        <dbReference type="Proteomes" id="UP001242368"/>
    </source>
</evidence>
<dbReference type="RefSeq" id="WP_290362480.1">
    <property type="nucleotide sequence ID" value="NZ_JAUFQU010000001.1"/>
</dbReference>
<keyword evidence="5" id="KW-1185">Reference proteome</keyword>
<dbReference type="Pfam" id="PF01041">
    <property type="entry name" value="DegT_DnrJ_EryC1"/>
    <property type="match status" value="1"/>
</dbReference>
<dbReference type="GO" id="GO:0008483">
    <property type="term" value="F:transaminase activity"/>
    <property type="evidence" value="ECO:0007669"/>
    <property type="project" value="UniProtKB-KW"/>
</dbReference>
<comment type="caution">
    <text evidence="4">The sequence shown here is derived from an EMBL/GenBank/DDBJ whole genome shotgun (WGS) entry which is preliminary data.</text>
</comment>
<dbReference type="InterPro" id="IPR015422">
    <property type="entry name" value="PyrdxlP-dep_Trfase_small"/>
</dbReference>
<dbReference type="Proteomes" id="UP001242368">
    <property type="component" value="Unassembled WGS sequence"/>
</dbReference>
<proteinExistence type="inferred from homology"/>
<comment type="similarity">
    <text evidence="2 3">Belongs to the DegT/DnrJ/EryC1 family.</text>
</comment>
<keyword evidence="1 3" id="KW-0663">Pyridoxal phosphate</keyword>
<dbReference type="PANTHER" id="PTHR30244:SF36">
    <property type="entry name" value="3-OXO-GLUCOSE-6-PHOSPHATE:GLUTAMATE AMINOTRANSFERASE"/>
    <property type="match status" value="1"/>
</dbReference>
<evidence type="ECO:0000313" key="4">
    <source>
        <dbReference type="EMBL" id="MDN3706407.1"/>
    </source>
</evidence>
<dbReference type="CDD" id="cd00616">
    <property type="entry name" value="AHBA_syn"/>
    <property type="match status" value="1"/>
</dbReference>
<name>A0ABT8CS30_9FLAO</name>
<reference evidence="5" key="1">
    <citation type="journal article" date="2019" name="Int. J. Syst. Evol. Microbiol.">
        <title>The Global Catalogue of Microorganisms (GCM) 10K type strain sequencing project: providing services to taxonomists for standard genome sequencing and annotation.</title>
        <authorList>
            <consortium name="The Broad Institute Genomics Platform"/>
            <consortium name="The Broad Institute Genome Sequencing Center for Infectious Disease"/>
            <person name="Wu L."/>
            <person name="Ma J."/>
        </authorList>
    </citation>
    <scope>NUCLEOTIDE SEQUENCE [LARGE SCALE GENOMIC DNA]</scope>
    <source>
        <strain evidence="5">CECT 7184</strain>
    </source>
</reference>
<organism evidence="4 5">
    <name type="scientific">Paenimyroides ceti</name>
    <dbReference type="NCBI Taxonomy" id="395087"/>
    <lineage>
        <taxon>Bacteria</taxon>
        <taxon>Pseudomonadati</taxon>
        <taxon>Bacteroidota</taxon>
        <taxon>Flavobacteriia</taxon>
        <taxon>Flavobacteriales</taxon>
        <taxon>Flavobacteriaceae</taxon>
        <taxon>Paenimyroides</taxon>
    </lineage>
</organism>
<dbReference type="EMBL" id="JAUFQU010000001">
    <property type="protein sequence ID" value="MDN3706407.1"/>
    <property type="molecule type" value="Genomic_DNA"/>
</dbReference>
<keyword evidence="4" id="KW-0808">Transferase</keyword>
<dbReference type="PANTHER" id="PTHR30244">
    <property type="entry name" value="TRANSAMINASE"/>
    <property type="match status" value="1"/>
</dbReference>
<accession>A0ABT8CS30</accession>
<dbReference type="Gene3D" id="3.40.640.10">
    <property type="entry name" value="Type I PLP-dependent aspartate aminotransferase-like (Major domain)"/>
    <property type="match status" value="1"/>
</dbReference>